<reference evidence="1 2" key="1">
    <citation type="submission" date="2020-12" db="EMBL/GenBank/DDBJ databases">
        <title>Novel Thalassolituus-related marine hydrocarbonoclastic bacteria mediated algae-derived hydrocarbons mineralization in twilight zone of the northern South China Sea.</title>
        <authorList>
            <person name="Dong C."/>
        </authorList>
    </citation>
    <scope>NUCLEOTIDE SEQUENCE [LARGE SCALE GENOMIC DNA]</scope>
    <source>
        <strain evidence="1 2">IMCC1826</strain>
    </source>
</reference>
<dbReference type="Proteomes" id="UP000714380">
    <property type="component" value="Unassembled WGS sequence"/>
</dbReference>
<dbReference type="InterPro" id="IPR029044">
    <property type="entry name" value="Nucleotide-diphossugar_trans"/>
</dbReference>
<proteinExistence type="predicted"/>
<dbReference type="SUPFAM" id="SSF53448">
    <property type="entry name" value="Nucleotide-diphospho-sugar transferases"/>
    <property type="match status" value="1"/>
</dbReference>
<protein>
    <recommendedName>
        <fullName evidence="3">Capsular biosynthesis protein</fullName>
    </recommendedName>
</protein>
<gene>
    <name evidence="1" type="ORF">I9W95_05805</name>
</gene>
<evidence type="ECO:0000313" key="2">
    <source>
        <dbReference type="Proteomes" id="UP000714380"/>
    </source>
</evidence>
<comment type="caution">
    <text evidence="1">The sequence shown here is derived from an EMBL/GenBank/DDBJ whole genome shotgun (WGS) entry which is preliminary data.</text>
</comment>
<dbReference type="RefSeq" id="WP_225672792.1">
    <property type="nucleotide sequence ID" value="NZ_JAEDAH010000026.1"/>
</dbReference>
<dbReference type="EMBL" id="JAEDAH010000026">
    <property type="protein sequence ID" value="MCA6063120.1"/>
    <property type="molecule type" value="Genomic_DNA"/>
</dbReference>
<dbReference type="SUPFAM" id="SSF56112">
    <property type="entry name" value="Protein kinase-like (PK-like)"/>
    <property type="match status" value="1"/>
</dbReference>
<evidence type="ECO:0008006" key="3">
    <source>
        <dbReference type="Google" id="ProtNLM"/>
    </source>
</evidence>
<accession>A0ABS7ZRI1</accession>
<sequence>MKSDILIITSAQFVDAELAAEFGQIPPAFLPVGNKRLYQHQLKLASEKTRKILTLPNSYRLPTYDERWLSEHGIEILFLSPDLTLKESLIQCLEQTGSAECSTSIIHGDTLIGNIDTSHPDQVSIARTDDYYKWAGIVERKDQTEFTDEFDSRAPGMVVSGYFKFSSKSVLLESLRQNSGFISALNGYSRIHSLRAIHYPAWLDFGHLHTYFRSKSKITTQRAFNDLDISPRVVKKTSNKAWKMKAEYLWFSALPERLKIYTPHVFSLTEKSDSASYEIEYLYMSALNEIAVFSELPSVVWLRILQACNEYLSSAKYYNGPDKLKESIQNLHQEKVFERLDVLRKSGPFSPDQKWVINGEELPSLSEIAAHCCKLIKPATDKDITISHGDFCFSNILYDFRVQSIRLIDPRGTLDERNFTPYGDIRYDIAKLCHSIIGRYDFIIAERYTLNRHHANNLTFLLPQNTVLDELTDNFFKNYSLDYDAREIIPIMINLFISMLPLHNDCQRRQLALAANALRLFSYYKDLLK</sequence>
<organism evidence="1 2">
    <name type="scientific">Thalassolituus marinus</name>
    <dbReference type="NCBI Taxonomy" id="671053"/>
    <lineage>
        <taxon>Bacteria</taxon>
        <taxon>Pseudomonadati</taxon>
        <taxon>Pseudomonadota</taxon>
        <taxon>Gammaproteobacteria</taxon>
        <taxon>Oceanospirillales</taxon>
        <taxon>Oceanospirillaceae</taxon>
        <taxon>Thalassolituus</taxon>
    </lineage>
</organism>
<dbReference type="InterPro" id="IPR011009">
    <property type="entry name" value="Kinase-like_dom_sf"/>
</dbReference>
<keyword evidence="2" id="KW-1185">Reference proteome</keyword>
<name>A0ABS7ZRI1_9GAMM</name>
<evidence type="ECO:0000313" key="1">
    <source>
        <dbReference type="EMBL" id="MCA6063120.1"/>
    </source>
</evidence>